<dbReference type="InterPro" id="IPR046347">
    <property type="entry name" value="bZIP_sf"/>
</dbReference>
<evidence type="ECO:0000313" key="3">
    <source>
        <dbReference type="EMBL" id="TRM61120.1"/>
    </source>
</evidence>
<evidence type="ECO:0000259" key="2">
    <source>
        <dbReference type="PROSITE" id="PS00036"/>
    </source>
</evidence>
<dbReference type="InterPro" id="IPR004827">
    <property type="entry name" value="bZIP"/>
</dbReference>
<name>A0A550C8I6_9AGAR</name>
<feature type="region of interest" description="Disordered" evidence="1">
    <location>
        <begin position="126"/>
        <end position="166"/>
    </location>
</feature>
<dbReference type="OrthoDB" id="2257100at2759"/>
<sequence length="544" mass="59463">MHVDSSPAQHLEDVVADATGRLEDVLAHVQNSRISHLEDAPITEEHLADALDALSAPNPLAGDEPWMAALLTQSQFTEPHTTGSYNDGQLTADAVEPRQPAGFQNSPLPVNPPARSDVRFSVNRQDHQSINTSSNYVSIAPLGSSPPSPHPTSPRHGSLTQPSPRLRTSVVFYNPKDLALQYGIPSQLPPPPTTRTTLHPQRPRPSTQRPHTTLRNLAELSASYLNMLAQPSDNTDTMAKAGVTTVPIKPVDTVIQTGVDPVIPSMEGYDPMQDLSQLLSMGDGWSEQYLTQSPMDSMTGSPDDTPLNEFLSTPLFDDVHDVAIGGFDASLPLFAGGEVYTGESSYSSGNNKMDEFPMMYTMSPSASPVDTIDPYATDFGAEPTTPASESSKSGRRTAGRPSKSVGRRSQATGTRRNISVTQLVPLDAPTQTRNYLTESATSRKEVPAVFAKKRARSQAFPEDEEVAIEITPSMTEREQIEAKRRQNTLAARKSRKRKLEHTQQLESNVQFLTEQLEVWKKRAMMLQGVCRENGVPCPAFQDEE</sequence>
<dbReference type="STRING" id="97359.A0A550C8I6"/>
<dbReference type="Proteomes" id="UP000320762">
    <property type="component" value="Unassembled WGS sequence"/>
</dbReference>
<dbReference type="SMART" id="SM00338">
    <property type="entry name" value="BRLZ"/>
    <property type="match status" value="1"/>
</dbReference>
<proteinExistence type="predicted"/>
<evidence type="ECO:0000256" key="1">
    <source>
        <dbReference type="SAM" id="MobiDB-lite"/>
    </source>
</evidence>
<dbReference type="SUPFAM" id="SSF57959">
    <property type="entry name" value="Leucine zipper domain"/>
    <property type="match status" value="1"/>
</dbReference>
<feature type="region of interest" description="Disordered" evidence="1">
    <location>
        <begin position="182"/>
        <end position="211"/>
    </location>
</feature>
<accession>A0A550C8I6</accession>
<feature type="domain" description="BZIP" evidence="2">
    <location>
        <begin position="483"/>
        <end position="497"/>
    </location>
</feature>
<comment type="caution">
    <text evidence="3">The sequence shown here is derived from an EMBL/GenBank/DDBJ whole genome shotgun (WGS) entry which is preliminary data.</text>
</comment>
<gene>
    <name evidence="3" type="ORF">BD626DRAFT_571150</name>
</gene>
<reference evidence="3 4" key="1">
    <citation type="journal article" date="2019" name="New Phytol.">
        <title>Comparative genomics reveals unique wood-decay strategies and fruiting body development in the Schizophyllaceae.</title>
        <authorList>
            <person name="Almasi E."/>
            <person name="Sahu N."/>
            <person name="Krizsan K."/>
            <person name="Balint B."/>
            <person name="Kovacs G.M."/>
            <person name="Kiss B."/>
            <person name="Cseklye J."/>
            <person name="Drula E."/>
            <person name="Henrissat B."/>
            <person name="Nagy I."/>
            <person name="Chovatia M."/>
            <person name="Adam C."/>
            <person name="LaButti K."/>
            <person name="Lipzen A."/>
            <person name="Riley R."/>
            <person name="Grigoriev I.V."/>
            <person name="Nagy L.G."/>
        </authorList>
    </citation>
    <scope>NUCLEOTIDE SEQUENCE [LARGE SCALE GENOMIC DNA]</scope>
    <source>
        <strain evidence="3 4">NL-1724</strain>
    </source>
</reference>
<dbReference type="CDD" id="cd12193">
    <property type="entry name" value="bZIP_GCN4"/>
    <property type="match status" value="1"/>
</dbReference>
<dbReference type="Pfam" id="PF07716">
    <property type="entry name" value="bZIP_2"/>
    <property type="match status" value="1"/>
</dbReference>
<feature type="region of interest" description="Disordered" evidence="1">
    <location>
        <begin position="371"/>
        <end position="420"/>
    </location>
</feature>
<organism evidence="3 4">
    <name type="scientific">Schizophyllum amplum</name>
    <dbReference type="NCBI Taxonomy" id="97359"/>
    <lineage>
        <taxon>Eukaryota</taxon>
        <taxon>Fungi</taxon>
        <taxon>Dikarya</taxon>
        <taxon>Basidiomycota</taxon>
        <taxon>Agaricomycotina</taxon>
        <taxon>Agaricomycetes</taxon>
        <taxon>Agaricomycetidae</taxon>
        <taxon>Agaricales</taxon>
        <taxon>Schizophyllaceae</taxon>
        <taxon>Schizophyllum</taxon>
    </lineage>
</organism>
<dbReference type="AlphaFoldDB" id="A0A550C8I6"/>
<dbReference type="PROSITE" id="PS00036">
    <property type="entry name" value="BZIP_BASIC"/>
    <property type="match status" value="1"/>
</dbReference>
<dbReference type="GO" id="GO:0003700">
    <property type="term" value="F:DNA-binding transcription factor activity"/>
    <property type="evidence" value="ECO:0007669"/>
    <property type="project" value="InterPro"/>
</dbReference>
<dbReference type="Gene3D" id="3.30.160.60">
    <property type="entry name" value="Classic Zinc Finger"/>
    <property type="match status" value="1"/>
</dbReference>
<evidence type="ECO:0000313" key="4">
    <source>
        <dbReference type="Proteomes" id="UP000320762"/>
    </source>
</evidence>
<protein>
    <recommendedName>
        <fullName evidence="2">BZIP domain-containing protein</fullName>
    </recommendedName>
</protein>
<keyword evidence="4" id="KW-1185">Reference proteome</keyword>
<dbReference type="EMBL" id="VDMD01000018">
    <property type="protein sequence ID" value="TRM61120.1"/>
    <property type="molecule type" value="Genomic_DNA"/>
</dbReference>
<feature type="compositionally biased region" description="Polar residues" evidence="1">
    <location>
        <begin position="407"/>
        <end position="420"/>
    </location>
</feature>
<feature type="compositionally biased region" description="Polar residues" evidence="1">
    <location>
        <begin position="128"/>
        <end position="137"/>
    </location>
</feature>